<keyword evidence="2" id="KW-0812">Transmembrane</keyword>
<dbReference type="InterPro" id="IPR011009">
    <property type="entry name" value="Kinase-like_dom_sf"/>
</dbReference>
<proteinExistence type="inferred from homology"/>
<reference evidence="4 5" key="1">
    <citation type="submission" date="2018-11" db="EMBL/GenBank/DDBJ databases">
        <title>Arenibacter aquaticus sp.nov., a marine bacterium isolated from surface seawater in the South China Sea.</title>
        <authorList>
            <person name="Guo J."/>
            <person name="Sun J."/>
        </authorList>
    </citation>
    <scope>NUCLEOTIDE SEQUENCE [LARGE SCALE GENOMIC DNA]</scope>
    <source>
        <strain evidence="4 5">GUO666</strain>
    </source>
</reference>
<dbReference type="EMBL" id="RQPJ01000021">
    <property type="protein sequence ID" value="RTE52390.1"/>
    <property type="molecule type" value="Genomic_DNA"/>
</dbReference>
<dbReference type="CDD" id="cd05121">
    <property type="entry name" value="ABC1_ADCK3-like"/>
    <property type="match status" value="1"/>
</dbReference>
<keyword evidence="4" id="KW-0808">Transferase</keyword>
<organism evidence="4 5">
    <name type="scientific">Arenibacter aquaticus</name>
    <dbReference type="NCBI Taxonomy" id="2489054"/>
    <lineage>
        <taxon>Bacteria</taxon>
        <taxon>Pseudomonadati</taxon>
        <taxon>Bacteroidota</taxon>
        <taxon>Flavobacteriia</taxon>
        <taxon>Flavobacteriales</taxon>
        <taxon>Flavobacteriaceae</taxon>
        <taxon>Arenibacter</taxon>
    </lineage>
</organism>
<dbReference type="Pfam" id="PF03109">
    <property type="entry name" value="ABC1"/>
    <property type="match status" value="1"/>
</dbReference>
<dbReference type="InterPro" id="IPR050154">
    <property type="entry name" value="UbiB_kinase"/>
</dbReference>
<dbReference type="SUPFAM" id="SSF56112">
    <property type="entry name" value="Protein kinase-like (PK-like)"/>
    <property type="match status" value="1"/>
</dbReference>
<evidence type="ECO:0000256" key="1">
    <source>
        <dbReference type="ARBA" id="ARBA00009670"/>
    </source>
</evidence>
<keyword evidence="4" id="KW-0418">Kinase</keyword>
<dbReference type="PANTHER" id="PTHR10566:SF113">
    <property type="entry name" value="PROTEIN ACTIVITY OF BC1 COMPLEX KINASE 7, CHLOROPLASTIC"/>
    <property type="match status" value="1"/>
</dbReference>
<dbReference type="AlphaFoldDB" id="A0A3S0IKS1"/>
<name>A0A3S0IKS1_9FLAO</name>
<gene>
    <name evidence="4" type="ORF">EHW67_19630</name>
</gene>
<sequence>MFGIKLPKKQDLKRYSTLLTVLTKYGFEDVMANSPASKIIPKSYLAKHPETETLLSLSTFERIRMALEELGPSYIKLGQILSNREDMLPPELTKELEKLQDHVPALKNFEVEKVISESLDIICADYFLSIDPDPIAAASLSQVHRAQLLNGDMVALKIQRPNIQEIIASDISIMKDLANALEKYSDKIEAFQPQKLVDSFEKSINEELSFKKEMGHMEHFANNFKNNEAIHVPMIYSELSNDQIICMEFVDGIKVSNLELLQEHNIDSKAVAKVGIDLYLEQVLEHGFFHADPHPGNIFVLPKTQKVCFIDFGMMGTIMPKDIEALTELLICFLKKDVHKIIPILKEIAIKTEITDEKKLEYDLYELIEGVSNTAIKNISLGTTMEQFKTVLYENKITIPHYLYMLIRALVIIEGVGLKLDPDFNITNNLKPFMSKIGRKRFGLKRFLSKNLDRFQEYNLLLDSLPGDINEIMDKVKSGQLVMVHEHKGLNKFRESMRTAINRLVYAVIIAALSIGSALLVMADMPPKVNGIPLLGAIGFILSAILGIFIMISIYRNKDL</sequence>
<feature type="transmembrane region" description="Helical" evidence="2">
    <location>
        <begin position="534"/>
        <end position="555"/>
    </location>
</feature>
<dbReference type="PANTHER" id="PTHR10566">
    <property type="entry name" value="CHAPERONE-ACTIVITY OF BC1 COMPLEX CABC1 -RELATED"/>
    <property type="match status" value="1"/>
</dbReference>
<evidence type="ECO:0000259" key="3">
    <source>
        <dbReference type="Pfam" id="PF03109"/>
    </source>
</evidence>
<comment type="caution">
    <text evidence="4">The sequence shown here is derived from an EMBL/GenBank/DDBJ whole genome shotgun (WGS) entry which is preliminary data.</text>
</comment>
<dbReference type="OrthoDB" id="9795390at2"/>
<keyword evidence="2" id="KW-1133">Transmembrane helix</keyword>
<feature type="domain" description="ABC1 atypical kinase-like" evidence="3">
    <location>
        <begin position="98"/>
        <end position="342"/>
    </location>
</feature>
<dbReference type="Gene3D" id="1.10.510.10">
    <property type="entry name" value="Transferase(Phosphotransferase) domain 1"/>
    <property type="match status" value="1"/>
</dbReference>
<evidence type="ECO:0000313" key="5">
    <source>
        <dbReference type="Proteomes" id="UP000267585"/>
    </source>
</evidence>
<dbReference type="GO" id="GO:0016301">
    <property type="term" value="F:kinase activity"/>
    <property type="evidence" value="ECO:0007669"/>
    <property type="project" value="UniProtKB-KW"/>
</dbReference>
<keyword evidence="5" id="KW-1185">Reference proteome</keyword>
<comment type="similarity">
    <text evidence="1">Belongs to the protein kinase superfamily. ADCK protein kinase family.</text>
</comment>
<feature type="transmembrane region" description="Helical" evidence="2">
    <location>
        <begin position="504"/>
        <end position="522"/>
    </location>
</feature>
<dbReference type="InterPro" id="IPR004147">
    <property type="entry name" value="ABC1_dom"/>
</dbReference>
<protein>
    <submittedName>
        <fullName evidence="4">AarF/ABC1/UbiB kinase family protein</fullName>
    </submittedName>
</protein>
<accession>A0A3S0IKS1</accession>
<dbReference type="Proteomes" id="UP000267585">
    <property type="component" value="Unassembled WGS sequence"/>
</dbReference>
<evidence type="ECO:0000256" key="2">
    <source>
        <dbReference type="SAM" id="Phobius"/>
    </source>
</evidence>
<evidence type="ECO:0000313" key="4">
    <source>
        <dbReference type="EMBL" id="RTE52390.1"/>
    </source>
</evidence>
<keyword evidence="2" id="KW-0472">Membrane</keyword>